<keyword evidence="2" id="KW-1185">Reference proteome</keyword>
<evidence type="ECO:0000313" key="1">
    <source>
        <dbReference type="EMBL" id="EUA90964.1"/>
    </source>
</evidence>
<protein>
    <submittedName>
        <fullName evidence="1">Uncharacterized protein</fullName>
    </submittedName>
</protein>
<gene>
    <name evidence="1" type="ORF">I551_2734</name>
</gene>
<dbReference type="EMBL" id="JAOL01000097">
    <property type="protein sequence ID" value="EUA90964.1"/>
    <property type="molecule type" value="Genomic_DNA"/>
</dbReference>
<feature type="non-terminal residue" evidence="1">
    <location>
        <position position="1"/>
    </location>
</feature>
<name>A0ABN0R1K8_MYCUL</name>
<proteinExistence type="predicted"/>
<reference evidence="1 2" key="1">
    <citation type="submission" date="2014-01" db="EMBL/GenBank/DDBJ databases">
        <authorList>
            <person name="Dobos K."/>
            <person name="Lenaerts A."/>
            <person name="Ordway D."/>
            <person name="DeGroote M.A."/>
            <person name="Parker T."/>
            <person name="Sizemore C."/>
            <person name="Tallon L.J."/>
            <person name="Sadzewicz L.K."/>
            <person name="Sengamalay N."/>
            <person name="Fraser C.M."/>
            <person name="Hine E."/>
            <person name="Shefchek K.A."/>
            <person name="Das S.P."/>
            <person name="Tettelin H."/>
        </authorList>
    </citation>
    <scope>NUCLEOTIDE SEQUENCE [LARGE SCALE GENOMIC DNA]</scope>
    <source>
        <strain evidence="1 2">Harvey</strain>
    </source>
</reference>
<dbReference type="Proteomes" id="UP000020681">
    <property type="component" value="Unassembled WGS sequence"/>
</dbReference>
<comment type="caution">
    <text evidence="1">The sequence shown here is derived from an EMBL/GenBank/DDBJ whole genome shotgun (WGS) entry which is preliminary data.</text>
</comment>
<sequence>APALLISRLVSWLMIFGARYWGRSVGTGYLENDRVGYCSSLVWSCRA</sequence>
<organism evidence="1 2">
    <name type="scientific">Mycobacterium ulcerans str. Harvey</name>
    <dbReference type="NCBI Taxonomy" id="1299332"/>
    <lineage>
        <taxon>Bacteria</taxon>
        <taxon>Bacillati</taxon>
        <taxon>Actinomycetota</taxon>
        <taxon>Actinomycetes</taxon>
        <taxon>Mycobacteriales</taxon>
        <taxon>Mycobacteriaceae</taxon>
        <taxon>Mycobacterium</taxon>
        <taxon>Mycobacterium ulcerans group</taxon>
    </lineage>
</organism>
<evidence type="ECO:0000313" key="2">
    <source>
        <dbReference type="Proteomes" id="UP000020681"/>
    </source>
</evidence>
<accession>A0ABN0R1K8</accession>